<reference evidence="5 6" key="1">
    <citation type="submission" date="2016-10" db="EMBL/GenBank/DDBJ databases">
        <title>The genome of Paramicrosporidium saccamoebae is the missing link in understanding Cryptomycota and Microsporidia evolution.</title>
        <authorList>
            <person name="Quandt C.A."/>
            <person name="Beaudet D."/>
            <person name="Corsaro D."/>
            <person name="Michel R."/>
            <person name="Corradi N."/>
            <person name="James T."/>
        </authorList>
    </citation>
    <scope>NUCLEOTIDE SEQUENCE [LARGE SCALE GENOMIC DNA]</scope>
    <source>
        <strain evidence="5 6">KSL3</strain>
    </source>
</reference>
<feature type="region of interest" description="Disordered" evidence="3">
    <location>
        <begin position="217"/>
        <end position="236"/>
    </location>
</feature>
<dbReference type="OrthoDB" id="5971719at2759"/>
<dbReference type="SMART" id="SM00326">
    <property type="entry name" value="SH3"/>
    <property type="match status" value="1"/>
</dbReference>
<evidence type="ECO:0000259" key="4">
    <source>
        <dbReference type="PROSITE" id="PS50002"/>
    </source>
</evidence>
<dbReference type="EMBL" id="MTSL01000074">
    <property type="protein sequence ID" value="PJF19199.1"/>
    <property type="molecule type" value="Genomic_DNA"/>
</dbReference>
<evidence type="ECO:0000256" key="3">
    <source>
        <dbReference type="SAM" id="MobiDB-lite"/>
    </source>
</evidence>
<evidence type="ECO:0000256" key="2">
    <source>
        <dbReference type="PROSITE-ProRule" id="PRU00192"/>
    </source>
</evidence>
<sequence length="236" mass="26449">MSDLTSPSSHISSLSTSFTSSASLRSTGLPILDRDLAEVMEYFDCELESSPDESYVVIVKLPFYGPSNWVREFCYLRLAPAMQDLPNGLLDGVITKAKLRSGKVVKEESPTIVSFIDSFYFILEADLHPSTKVPLLCNLVDKEVAIRDFCYSLYDPRHWGRQLPGQLDRLVANHFVWKAKARFDFNAGAEGELSIKEDELLLVLANLGNGWLSARRQSESDGNHSGLVPENYVQRI</sequence>
<evidence type="ECO:0000313" key="5">
    <source>
        <dbReference type="EMBL" id="PJF19199.1"/>
    </source>
</evidence>
<comment type="caution">
    <text evidence="5">The sequence shown here is derived from an EMBL/GenBank/DDBJ whole genome shotgun (WGS) entry which is preliminary data.</text>
</comment>
<dbReference type="AlphaFoldDB" id="A0A2H9TNA0"/>
<dbReference type="SUPFAM" id="SSF50044">
    <property type="entry name" value="SH3-domain"/>
    <property type="match status" value="1"/>
</dbReference>
<gene>
    <name evidence="5" type="ORF">PSACC_00988</name>
</gene>
<protein>
    <submittedName>
        <fullName evidence="5">Nbp2p</fullName>
    </submittedName>
</protein>
<dbReference type="Pfam" id="PF14604">
    <property type="entry name" value="SH3_9"/>
    <property type="match status" value="1"/>
</dbReference>
<accession>A0A2H9TNA0</accession>
<keyword evidence="1 2" id="KW-0728">SH3 domain</keyword>
<dbReference type="Proteomes" id="UP000240830">
    <property type="component" value="Unassembled WGS sequence"/>
</dbReference>
<evidence type="ECO:0000313" key="6">
    <source>
        <dbReference type="Proteomes" id="UP000240830"/>
    </source>
</evidence>
<name>A0A2H9TNA0_9FUNG</name>
<organism evidence="5 6">
    <name type="scientific">Paramicrosporidium saccamoebae</name>
    <dbReference type="NCBI Taxonomy" id="1246581"/>
    <lineage>
        <taxon>Eukaryota</taxon>
        <taxon>Fungi</taxon>
        <taxon>Fungi incertae sedis</taxon>
        <taxon>Cryptomycota</taxon>
        <taxon>Cryptomycota incertae sedis</taxon>
        <taxon>Paramicrosporidium</taxon>
    </lineage>
</organism>
<evidence type="ECO:0000256" key="1">
    <source>
        <dbReference type="ARBA" id="ARBA00022443"/>
    </source>
</evidence>
<proteinExistence type="predicted"/>
<dbReference type="PROSITE" id="PS50002">
    <property type="entry name" value="SH3"/>
    <property type="match status" value="1"/>
</dbReference>
<dbReference type="CDD" id="cd00174">
    <property type="entry name" value="SH3"/>
    <property type="match status" value="1"/>
</dbReference>
<keyword evidence="6" id="KW-1185">Reference proteome</keyword>
<dbReference type="InterPro" id="IPR036028">
    <property type="entry name" value="SH3-like_dom_sf"/>
</dbReference>
<dbReference type="Gene3D" id="2.30.30.40">
    <property type="entry name" value="SH3 Domains"/>
    <property type="match status" value="1"/>
</dbReference>
<feature type="domain" description="SH3" evidence="4">
    <location>
        <begin position="174"/>
        <end position="236"/>
    </location>
</feature>
<dbReference type="InterPro" id="IPR001452">
    <property type="entry name" value="SH3_domain"/>
</dbReference>